<dbReference type="InterPro" id="IPR013216">
    <property type="entry name" value="Methyltransf_11"/>
</dbReference>
<keyword evidence="2" id="KW-0489">Methyltransferase</keyword>
<dbReference type="AlphaFoldDB" id="A0L4G7"/>
<evidence type="ECO:0000313" key="3">
    <source>
        <dbReference type="Proteomes" id="UP000002586"/>
    </source>
</evidence>
<feature type="domain" description="Methyltransferase type 11" evidence="1">
    <location>
        <begin position="61"/>
        <end position="112"/>
    </location>
</feature>
<name>A0L4G7_MAGMM</name>
<dbReference type="GO" id="GO:0032259">
    <property type="term" value="P:methylation"/>
    <property type="evidence" value="ECO:0007669"/>
    <property type="project" value="UniProtKB-KW"/>
</dbReference>
<gene>
    <name evidence="2" type="ordered locus">Mmc1_0334</name>
</gene>
<keyword evidence="2" id="KW-0808">Transferase</keyword>
<reference evidence="3" key="1">
    <citation type="journal article" date="2009" name="Appl. Environ. Microbiol.">
        <title>Complete genome sequence of the chemolithoautotrophic marine magnetotactic coccus strain MC-1.</title>
        <authorList>
            <person name="Schubbe S."/>
            <person name="Williams T.J."/>
            <person name="Xie G."/>
            <person name="Kiss H.E."/>
            <person name="Brettin T.S."/>
            <person name="Martinez D."/>
            <person name="Ross C.A."/>
            <person name="Schuler D."/>
            <person name="Cox B.L."/>
            <person name="Nealson K.H."/>
            <person name="Bazylinski D.A."/>
        </authorList>
    </citation>
    <scope>NUCLEOTIDE SEQUENCE [LARGE SCALE GENOMIC DNA]</scope>
    <source>
        <strain evidence="3">ATCC BAA-1437 / JCM 17883 / MC-1</strain>
    </source>
</reference>
<dbReference type="InterPro" id="IPR029063">
    <property type="entry name" value="SAM-dependent_MTases_sf"/>
</dbReference>
<sequence>MASLTAMSTSKPAPASHWIQYGCGLDAPAGWLNFDASPTLRLQRLALIGALFQYRTPFPPTVRYGDIVRGLPVADACAEGLYCSHVLEHLSADDVATALRHSYQILRPGGTFRLVLPDLAHMVRGYLQATDAMACQQFMRDSGVLINKRSHGLKSFLITWFGNSTHLSLWDYAGMAHMLEQAGFMEIRPARCGDSGLTQFNQVENPNRWENALGIACRRPTHR</sequence>
<evidence type="ECO:0000313" key="2">
    <source>
        <dbReference type="EMBL" id="ABK42860.1"/>
    </source>
</evidence>
<evidence type="ECO:0000259" key="1">
    <source>
        <dbReference type="Pfam" id="PF08241"/>
    </source>
</evidence>
<protein>
    <submittedName>
        <fullName evidence="2">Methyltransferase type 11</fullName>
    </submittedName>
</protein>
<dbReference type="SUPFAM" id="SSF53335">
    <property type="entry name" value="S-adenosyl-L-methionine-dependent methyltransferases"/>
    <property type="match status" value="1"/>
</dbReference>
<dbReference type="EMBL" id="CP000471">
    <property type="protein sequence ID" value="ABK42860.1"/>
    <property type="molecule type" value="Genomic_DNA"/>
</dbReference>
<dbReference type="GO" id="GO:0008757">
    <property type="term" value="F:S-adenosylmethionine-dependent methyltransferase activity"/>
    <property type="evidence" value="ECO:0007669"/>
    <property type="project" value="InterPro"/>
</dbReference>
<dbReference type="HOGENOM" id="CLU_1260206_0_0_5"/>
<keyword evidence="3" id="KW-1185">Reference proteome</keyword>
<dbReference type="KEGG" id="mgm:Mmc1_0334"/>
<organism evidence="2 3">
    <name type="scientific">Magnetococcus marinus (strain ATCC BAA-1437 / JCM 17883 / MC-1)</name>
    <dbReference type="NCBI Taxonomy" id="156889"/>
    <lineage>
        <taxon>Bacteria</taxon>
        <taxon>Pseudomonadati</taxon>
        <taxon>Pseudomonadota</taxon>
        <taxon>Magnetococcia</taxon>
        <taxon>Magnetococcales</taxon>
        <taxon>Magnetococcaceae</taxon>
        <taxon>Magnetococcus</taxon>
    </lineage>
</organism>
<dbReference type="Pfam" id="PF08241">
    <property type="entry name" value="Methyltransf_11"/>
    <property type="match status" value="1"/>
</dbReference>
<dbReference type="Gene3D" id="3.40.50.150">
    <property type="entry name" value="Vaccinia Virus protein VP39"/>
    <property type="match status" value="1"/>
</dbReference>
<dbReference type="STRING" id="156889.Mmc1_0334"/>
<dbReference type="Proteomes" id="UP000002586">
    <property type="component" value="Chromosome"/>
</dbReference>
<proteinExistence type="predicted"/>
<accession>A0L4G7</accession>
<reference evidence="2 3" key="2">
    <citation type="journal article" date="2012" name="Int. J. Syst. Evol. Microbiol.">
        <title>Magnetococcus marinus gen. nov., sp. nov., a marine, magnetotactic bacterium that represents a novel lineage (Magnetococcaceae fam. nov.; Magnetococcales ord. nov.) at the base of the Alphaproteobacteria.</title>
        <authorList>
            <person name="Bazylinski D.A."/>
            <person name="Williams T.J."/>
            <person name="Lefevre C.T."/>
            <person name="Berg R.J."/>
            <person name="Zhang C.L."/>
            <person name="Bowser S.S."/>
            <person name="Dean A.J."/>
            <person name="Beveridge T.J."/>
        </authorList>
    </citation>
    <scope>NUCLEOTIDE SEQUENCE [LARGE SCALE GENOMIC DNA]</scope>
    <source>
        <strain evidence="3">ATCC BAA-1437 / JCM 17883 / MC-1</strain>
    </source>
</reference>
<dbReference type="eggNOG" id="COG4627">
    <property type="taxonomic scope" value="Bacteria"/>
</dbReference>